<accession>A0AAN7F1U2</accession>
<dbReference type="PANTHER" id="PTHR35311">
    <property type="entry name" value="KINETOCHORE-ASSOCIATED PROTEIN KNL-2 HOMOLOG"/>
    <property type="match status" value="1"/>
</dbReference>
<feature type="region of interest" description="Disordered" evidence="1">
    <location>
        <begin position="229"/>
        <end position="305"/>
    </location>
</feature>
<evidence type="ECO:0000256" key="1">
    <source>
        <dbReference type="SAM" id="MobiDB-lite"/>
    </source>
</evidence>
<feature type="region of interest" description="Disordered" evidence="1">
    <location>
        <begin position="412"/>
        <end position="432"/>
    </location>
</feature>
<name>A0AAN7F1U2_QUERU</name>
<feature type="domain" description="SANTA" evidence="2">
    <location>
        <begin position="23"/>
        <end position="115"/>
    </location>
</feature>
<sequence length="483" mass="53050">MASTAGLDQTDDPSELSYFQKTVCLHDWWLVKSDREFEGKRLAVAGSTTREKEVVRLFSSAPIVKRYDFSTMETADGICVVIKGFINKLRTQENGFPSMVGSHFVLGFPTDWEEYATKITEGDSTSGIHSGTISDSAIAGMEKSCPTSEQTPKNHEQVNHRGNLKNSPGSGCSMKLKNKMLSPKPETFKNPDGAKLNSSSGVTIQSEGIMDISDNVPDHSMGQISGNLSENVRSESEDEKWTASGLKSPISEQTPNNHEQVIHRGSLKNSPGSGCSMKHKNKMLSPKTKTFENPDGAKLNSSSGVTIQPEGIMDISDNVPDHSVGQVLGNLSENVRSKGKDEKRTVSGLKSESIKMNSVPVASGNMSEILQNHKFEFEDNSILSSSTYEGKSGAKEGSDRKKTKRNLIFDQNVSRSQEQKNEKSIVSPESLSYGRSRSGRLLLPTMEFWRNQLPVYDADRKITGIMIEKDVRSVPQKGKRKCG</sequence>
<dbReference type="InterPro" id="IPR053090">
    <property type="entry name" value="Centromere_KNL-2_homolog"/>
</dbReference>
<feature type="region of interest" description="Disordered" evidence="1">
    <location>
        <begin position="143"/>
        <end position="175"/>
    </location>
</feature>
<feature type="compositionally biased region" description="Polar residues" evidence="1">
    <location>
        <begin position="250"/>
        <end position="259"/>
    </location>
</feature>
<evidence type="ECO:0000259" key="2">
    <source>
        <dbReference type="Pfam" id="PF09133"/>
    </source>
</evidence>
<dbReference type="Proteomes" id="UP001324115">
    <property type="component" value="Unassembled WGS sequence"/>
</dbReference>
<dbReference type="InterPro" id="IPR015216">
    <property type="entry name" value="SANTA"/>
</dbReference>
<proteinExistence type="predicted"/>
<comment type="caution">
    <text evidence="3">The sequence shown here is derived from an EMBL/GenBank/DDBJ whole genome shotgun (WGS) entry which is preliminary data.</text>
</comment>
<organism evidence="3 4">
    <name type="scientific">Quercus rubra</name>
    <name type="common">Northern red oak</name>
    <name type="synonym">Quercus borealis</name>
    <dbReference type="NCBI Taxonomy" id="3512"/>
    <lineage>
        <taxon>Eukaryota</taxon>
        <taxon>Viridiplantae</taxon>
        <taxon>Streptophyta</taxon>
        <taxon>Embryophyta</taxon>
        <taxon>Tracheophyta</taxon>
        <taxon>Spermatophyta</taxon>
        <taxon>Magnoliopsida</taxon>
        <taxon>eudicotyledons</taxon>
        <taxon>Gunneridae</taxon>
        <taxon>Pentapetalae</taxon>
        <taxon>rosids</taxon>
        <taxon>fabids</taxon>
        <taxon>Fagales</taxon>
        <taxon>Fagaceae</taxon>
        <taxon>Quercus</taxon>
    </lineage>
</organism>
<dbReference type="PANTHER" id="PTHR35311:SF9">
    <property type="entry name" value="KINETOCHORE-ASSOCIATED PROTEIN KNL-2 HOMOLOG"/>
    <property type="match status" value="1"/>
</dbReference>
<dbReference type="Pfam" id="PF09133">
    <property type="entry name" value="SANTA"/>
    <property type="match status" value="1"/>
</dbReference>
<keyword evidence="4" id="KW-1185">Reference proteome</keyword>
<evidence type="ECO:0000313" key="3">
    <source>
        <dbReference type="EMBL" id="KAK4583579.1"/>
    </source>
</evidence>
<feature type="compositionally biased region" description="Basic and acidic residues" evidence="1">
    <location>
        <begin position="232"/>
        <end position="241"/>
    </location>
</feature>
<reference evidence="3 4" key="1">
    <citation type="journal article" date="2023" name="G3 (Bethesda)">
        <title>A haplotype-resolved chromosome-scale genome for Quercus rubra L. provides insights into the genetics of adaptive traits for red oak species.</title>
        <authorList>
            <person name="Kapoor B."/>
            <person name="Jenkins J."/>
            <person name="Schmutz J."/>
            <person name="Zhebentyayeva T."/>
            <person name="Kuelheim C."/>
            <person name="Coggeshall M."/>
            <person name="Heim C."/>
            <person name="Lasky J.R."/>
            <person name="Leites L."/>
            <person name="Islam-Faridi N."/>
            <person name="Romero-Severson J."/>
            <person name="DeLeo V.L."/>
            <person name="Lucas S.M."/>
            <person name="Lazic D."/>
            <person name="Gailing O."/>
            <person name="Carlson J."/>
            <person name="Staton M."/>
        </authorList>
    </citation>
    <scope>NUCLEOTIDE SEQUENCE [LARGE SCALE GENOMIC DNA]</scope>
    <source>
        <strain evidence="3">Pseudo-F2</strain>
    </source>
</reference>
<dbReference type="EMBL" id="JAXUIC010000007">
    <property type="protein sequence ID" value="KAK4583579.1"/>
    <property type="molecule type" value="Genomic_DNA"/>
</dbReference>
<dbReference type="AlphaFoldDB" id="A0AAN7F1U2"/>
<protein>
    <recommendedName>
        <fullName evidence="2">SANTA domain-containing protein</fullName>
    </recommendedName>
</protein>
<gene>
    <name evidence="3" type="ORF">RGQ29_026349</name>
</gene>
<evidence type="ECO:0000313" key="4">
    <source>
        <dbReference type="Proteomes" id="UP001324115"/>
    </source>
</evidence>